<comment type="caution">
    <text evidence="7">The sequence shown here is derived from an EMBL/GenBank/DDBJ whole genome shotgun (WGS) entry which is preliminary data.</text>
</comment>
<accession>A0A8H5CD36</accession>
<evidence type="ECO:0000256" key="4">
    <source>
        <dbReference type="ARBA" id="ARBA00023002"/>
    </source>
</evidence>
<dbReference type="PANTHER" id="PTHR13789">
    <property type="entry name" value="MONOOXYGENASE"/>
    <property type="match status" value="1"/>
</dbReference>
<evidence type="ECO:0000256" key="1">
    <source>
        <dbReference type="ARBA" id="ARBA00007992"/>
    </source>
</evidence>
<dbReference type="InterPro" id="IPR036188">
    <property type="entry name" value="FAD/NAD-bd_sf"/>
</dbReference>
<dbReference type="AlphaFoldDB" id="A0A8H5CD36"/>
<keyword evidence="5" id="KW-0503">Monooxygenase</keyword>
<dbReference type="Proteomes" id="UP000541558">
    <property type="component" value="Unassembled WGS sequence"/>
</dbReference>
<dbReference type="PANTHER" id="PTHR13789:SF309">
    <property type="entry name" value="PUTATIVE (AFU_ORTHOLOGUE AFUA_6G14510)-RELATED"/>
    <property type="match status" value="1"/>
</dbReference>
<dbReference type="Gene3D" id="3.50.50.60">
    <property type="entry name" value="FAD/NAD(P)-binding domain"/>
    <property type="match status" value="1"/>
</dbReference>
<gene>
    <name evidence="7" type="ORF">D9611_011498</name>
</gene>
<dbReference type="PRINTS" id="PR00420">
    <property type="entry name" value="RNGMNOXGNASE"/>
</dbReference>
<sequence>MFDRDQGRLCKARTSIHCIVVGGGIAGLSAAYALREVGHTVLVVDKTDGKARTSAGIRSPPNMTQILNQWGFGPALAKLSHKCTTFSFRNGCTGDYLGSMKMSESFQNHVLADFLLLRNRDLHSLLFNAASEAGVEFLYDAEVVGVDSENVSVTLKGGQTLQADVIVAADGYDSTVRPLVMEEDSSEENGKSIHYFNFEIPADIIQADEDLVSLVRPSEWSIWFGNEHAMHISFLAGAKDCAVTVQHKAGESLKDEDLQVPRLLDELVAKNKFEPRLRKLLGVATKHLTKFTIFRPHPAVESMTCEQARIVLVGSAGHPLQPTTHHGTALSIEDAQTLGLLFSHIRHRDQIPQLLNAFEEIRQPRIALAQRLETQRRGMLFAPPGPLMARRDAVLKIAMQYEDWEHMDEESFKLVWGKEFELSCHDATEKVEDWWTQWGAFFEKKDTGRRKSVVQVSTSVSRDGANPRMVHA</sequence>
<evidence type="ECO:0000256" key="5">
    <source>
        <dbReference type="ARBA" id="ARBA00023033"/>
    </source>
</evidence>
<evidence type="ECO:0000256" key="2">
    <source>
        <dbReference type="ARBA" id="ARBA00022630"/>
    </source>
</evidence>
<evidence type="ECO:0000256" key="3">
    <source>
        <dbReference type="ARBA" id="ARBA00022827"/>
    </source>
</evidence>
<dbReference type="SUPFAM" id="SSF51905">
    <property type="entry name" value="FAD/NAD(P)-binding domain"/>
    <property type="match status" value="1"/>
</dbReference>
<keyword evidence="2" id="KW-0285">Flavoprotein</keyword>
<feature type="domain" description="FAD-binding" evidence="6">
    <location>
        <begin position="18"/>
        <end position="367"/>
    </location>
</feature>
<name>A0A8H5CD36_9AGAR</name>
<dbReference type="GO" id="GO:0004497">
    <property type="term" value="F:monooxygenase activity"/>
    <property type="evidence" value="ECO:0007669"/>
    <property type="project" value="UniProtKB-KW"/>
</dbReference>
<dbReference type="InterPro" id="IPR002938">
    <property type="entry name" value="FAD-bd"/>
</dbReference>
<organism evidence="7 8">
    <name type="scientific">Ephemerocybe angulata</name>
    <dbReference type="NCBI Taxonomy" id="980116"/>
    <lineage>
        <taxon>Eukaryota</taxon>
        <taxon>Fungi</taxon>
        <taxon>Dikarya</taxon>
        <taxon>Basidiomycota</taxon>
        <taxon>Agaricomycotina</taxon>
        <taxon>Agaricomycetes</taxon>
        <taxon>Agaricomycetidae</taxon>
        <taxon>Agaricales</taxon>
        <taxon>Agaricineae</taxon>
        <taxon>Psathyrellaceae</taxon>
        <taxon>Ephemerocybe</taxon>
    </lineage>
</organism>
<evidence type="ECO:0000313" key="7">
    <source>
        <dbReference type="EMBL" id="KAF5339615.1"/>
    </source>
</evidence>
<protein>
    <recommendedName>
        <fullName evidence="6">FAD-binding domain-containing protein</fullName>
    </recommendedName>
</protein>
<keyword evidence="4" id="KW-0560">Oxidoreductase</keyword>
<comment type="similarity">
    <text evidence="1">Belongs to the paxM FAD-dependent monooxygenase family.</text>
</comment>
<reference evidence="7 8" key="1">
    <citation type="journal article" date="2020" name="ISME J.">
        <title>Uncovering the hidden diversity of litter-decomposition mechanisms in mushroom-forming fungi.</title>
        <authorList>
            <person name="Floudas D."/>
            <person name="Bentzer J."/>
            <person name="Ahren D."/>
            <person name="Johansson T."/>
            <person name="Persson P."/>
            <person name="Tunlid A."/>
        </authorList>
    </citation>
    <scope>NUCLEOTIDE SEQUENCE [LARGE SCALE GENOMIC DNA]</scope>
    <source>
        <strain evidence="7 8">CBS 175.51</strain>
    </source>
</reference>
<dbReference type="EMBL" id="JAACJK010000007">
    <property type="protein sequence ID" value="KAF5339615.1"/>
    <property type="molecule type" value="Genomic_DNA"/>
</dbReference>
<dbReference type="GO" id="GO:0071949">
    <property type="term" value="F:FAD binding"/>
    <property type="evidence" value="ECO:0007669"/>
    <property type="project" value="InterPro"/>
</dbReference>
<keyword evidence="8" id="KW-1185">Reference proteome</keyword>
<dbReference type="Pfam" id="PF01494">
    <property type="entry name" value="FAD_binding_3"/>
    <property type="match status" value="1"/>
</dbReference>
<proteinExistence type="inferred from homology"/>
<dbReference type="OrthoDB" id="5428495at2759"/>
<evidence type="ECO:0000313" key="8">
    <source>
        <dbReference type="Proteomes" id="UP000541558"/>
    </source>
</evidence>
<keyword evidence="3" id="KW-0274">FAD</keyword>
<evidence type="ECO:0000259" key="6">
    <source>
        <dbReference type="Pfam" id="PF01494"/>
    </source>
</evidence>
<dbReference type="InterPro" id="IPR050493">
    <property type="entry name" value="FAD-dep_Monooxygenase_BioMet"/>
</dbReference>